<feature type="region of interest" description="Disordered" evidence="1">
    <location>
        <begin position="517"/>
        <end position="586"/>
    </location>
</feature>
<feature type="region of interest" description="Disordered" evidence="1">
    <location>
        <begin position="138"/>
        <end position="178"/>
    </location>
</feature>
<evidence type="ECO:0000313" key="4">
    <source>
        <dbReference type="EMBL" id="KAA1099792.1"/>
    </source>
</evidence>
<dbReference type="EMBL" id="VDEP01000372">
    <property type="protein sequence ID" value="KAA1095457.1"/>
    <property type="molecule type" value="Genomic_DNA"/>
</dbReference>
<gene>
    <name evidence="4" type="ORF">PGT21_020633</name>
    <name evidence="3" type="ORF">PGTUg99_032080</name>
</gene>
<dbReference type="EMBL" id="VSWC01000054">
    <property type="protein sequence ID" value="KAA1099792.1"/>
    <property type="molecule type" value="Genomic_DNA"/>
</dbReference>
<feature type="domain" description="GAF" evidence="2">
    <location>
        <begin position="338"/>
        <end position="475"/>
    </location>
</feature>
<organism evidence="4 5">
    <name type="scientific">Puccinia graminis f. sp. tritici</name>
    <dbReference type="NCBI Taxonomy" id="56615"/>
    <lineage>
        <taxon>Eukaryota</taxon>
        <taxon>Fungi</taxon>
        <taxon>Dikarya</taxon>
        <taxon>Basidiomycota</taxon>
        <taxon>Pucciniomycotina</taxon>
        <taxon>Pucciniomycetes</taxon>
        <taxon>Pucciniales</taxon>
        <taxon>Pucciniaceae</taxon>
        <taxon>Puccinia</taxon>
    </lineage>
</organism>
<evidence type="ECO:0000313" key="3">
    <source>
        <dbReference type="EMBL" id="KAA1095457.1"/>
    </source>
</evidence>
<proteinExistence type="predicted"/>
<dbReference type="Gene3D" id="3.30.450.40">
    <property type="match status" value="1"/>
</dbReference>
<dbReference type="InterPro" id="IPR029016">
    <property type="entry name" value="GAF-like_dom_sf"/>
</dbReference>
<dbReference type="PANTHER" id="PTHR43102:SF2">
    <property type="entry name" value="GAF DOMAIN-CONTAINING PROTEIN"/>
    <property type="match status" value="1"/>
</dbReference>
<dbReference type="AlphaFoldDB" id="A0A5B0PG50"/>
<feature type="compositionally biased region" description="Low complexity" evidence="1">
    <location>
        <begin position="539"/>
        <end position="548"/>
    </location>
</feature>
<feature type="compositionally biased region" description="Low complexity" evidence="1">
    <location>
        <begin position="555"/>
        <end position="582"/>
    </location>
</feature>
<dbReference type="Proteomes" id="UP000324748">
    <property type="component" value="Unassembled WGS sequence"/>
</dbReference>
<dbReference type="OrthoDB" id="21225at2759"/>
<keyword evidence="5" id="KW-1185">Reference proteome</keyword>
<evidence type="ECO:0000259" key="2">
    <source>
        <dbReference type="Pfam" id="PF01590"/>
    </source>
</evidence>
<reference evidence="5 6" key="1">
    <citation type="submission" date="2019-05" db="EMBL/GenBank/DDBJ databases">
        <title>Emergence of the Ug99 lineage of the wheat stem rust pathogen through somatic hybridization.</title>
        <authorList>
            <person name="Li F."/>
            <person name="Upadhyaya N.M."/>
            <person name="Sperschneider J."/>
            <person name="Matny O."/>
            <person name="Nguyen-Phuc H."/>
            <person name="Mago R."/>
            <person name="Raley C."/>
            <person name="Miller M.E."/>
            <person name="Silverstein K.A.T."/>
            <person name="Henningsen E."/>
            <person name="Hirsch C.D."/>
            <person name="Visser B."/>
            <person name="Pretorius Z.A."/>
            <person name="Steffenson B.J."/>
            <person name="Schwessinger B."/>
            <person name="Dodds P.N."/>
            <person name="Figueroa M."/>
        </authorList>
    </citation>
    <scope>NUCLEOTIDE SEQUENCE [LARGE SCALE GENOMIC DNA]</scope>
    <source>
        <strain evidence="4">21-0</strain>
        <strain evidence="3 6">Ug99</strain>
    </source>
</reference>
<dbReference type="Pfam" id="PF01590">
    <property type="entry name" value="GAF"/>
    <property type="match status" value="1"/>
</dbReference>
<dbReference type="InterPro" id="IPR003018">
    <property type="entry name" value="GAF"/>
</dbReference>
<dbReference type="Proteomes" id="UP000325313">
    <property type="component" value="Unassembled WGS sequence"/>
</dbReference>
<evidence type="ECO:0000313" key="5">
    <source>
        <dbReference type="Proteomes" id="UP000324748"/>
    </source>
</evidence>
<sequence>MAQITADPRGITLPYSSLFNVTLRAQSTRLVKSRPAEYFWKKATTSAASNLTAHEGGPKQEEEEEANNVCWLDPWAPAISDSEHESPSQPMTRGQSKSKKTLRFTRLRTIAFKAFSHNNPDAKGNKRNIVTSTEVFSHQKTNNGLDPQGSSSDQPKPTRGTSSIFKSWKFKSNPNNNNKTHVKKMVVVLKNRISASSPRDQHPKTWEDYNRLYANEEIDVINPPLPPIESKREEEGDGEVGIKFYRAPAPTNESVRQLVVNRLGILGGKPFDPTEDGSARAKTRTEIGDMLIAQGKVPSSLEVYWEHDRHSFPTIQDPRALIGDVRSGKLPPETLEQHPIFRNIVKRCRELFGTALGILSILDDDRQVFLAESGMEEAGMGEMRDVTRDISFCAHTILSGRKGLTVLDAQKDWRFGDGPLVHDFGARFYAGVPLMAPNMDGSQEAEEKSCPIGTLCILDFSPRESFSSEDQRKLVYLSEYARREIEKWFACKIDHKLGRLSATQEVWDHELKRVASANSDGEDSLESEVLCDTPRSRLRSPTSSHLSSGFRKWRSISSISTAPPSSPSQSTASPKSPSKPSPGLFEDVNAAVKPKMRKVFDLATKLLAETLDLSLVYLMAVAPEGPSQDLGRTLIISGHNIPLPVPELDAGLHLRVLRSDEGGLIYQNPSVEEAKEAALQPKLGCNAASDPYASAILLAVGSESLPNAGGFVLAGYTNDRKRVFGAEDVSFMKQFAQQLSAYTSKLSLPTNQ</sequence>
<dbReference type="SUPFAM" id="SSF55781">
    <property type="entry name" value="GAF domain-like"/>
    <property type="match status" value="1"/>
</dbReference>
<dbReference type="PANTHER" id="PTHR43102">
    <property type="entry name" value="SLR1143 PROTEIN"/>
    <property type="match status" value="1"/>
</dbReference>
<protein>
    <recommendedName>
        <fullName evidence="2">GAF domain-containing protein</fullName>
    </recommendedName>
</protein>
<name>A0A5B0PG50_PUCGR</name>
<accession>A0A5B0PG50</accession>
<evidence type="ECO:0000313" key="6">
    <source>
        <dbReference type="Proteomes" id="UP000325313"/>
    </source>
</evidence>
<evidence type="ECO:0000256" key="1">
    <source>
        <dbReference type="SAM" id="MobiDB-lite"/>
    </source>
</evidence>
<comment type="caution">
    <text evidence="4">The sequence shown here is derived from an EMBL/GenBank/DDBJ whole genome shotgun (WGS) entry which is preliminary data.</text>
</comment>
<feature type="region of interest" description="Disordered" evidence="1">
    <location>
        <begin position="78"/>
        <end position="100"/>
    </location>
</feature>